<accession>A0A9Q0U4F6</accession>
<reference evidence="1" key="2">
    <citation type="journal article" date="2023" name="Int. J. Mol. Sci.">
        <title>De Novo Assembly and Annotation of 11 Diverse Shrub Willow (Salix) Genomes Reveals Novel Gene Organization in Sex-Linked Regions.</title>
        <authorList>
            <person name="Hyden B."/>
            <person name="Feng K."/>
            <person name="Yates T.B."/>
            <person name="Jawdy S."/>
            <person name="Cereghino C."/>
            <person name="Smart L.B."/>
            <person name="Muchero W."/>
        </authorList>
    </citation>
    <scope>NUCLEOTIDE SEQUENCE</scope>
    <source>
        <tissue evidence="1">Shoot tip</tissue>
    </source>
</reference>
<comment type="caution">
    <text evidence="1">The sequence shown here is derived from an EMBL/GenBank/DDBJ whole genome shotgun (WGS) entry which is preliminary data.</text>
</comment>
<protein>
    <submittedName>
        <fullName evidence="1">Uncharacterized protein</fullName>
    </submittedName>
</protein>
<dbReference type="Proteomes" id="UP001151752">
    <property type="component" value="Chromosome 14"/>
</dbReference>
<evidence type="ECO:0000313" key="1">
    <source>
        <dbReference type="EMBL" id="KAJ6723226.1"/>
    </source>
</evidence>
<organism evidence="1 2">
    <name type="scientific">Salix koriyanagi</name>
    <dbReference type="NCBI Taxonomy" id="2511006"/>
    <lineage>
        <taxon>Eukaryota</taxon>
        <taxon>Viridiplantae</taxon>
        <taxon>Streptophyta</taxon>
        <taxon>Embryophyta</taxon>
        <taxon>Tracheophyta</taxon>
        <taxon>Spermatophyta</taxon>
        <taxon>Magnoliopsida</taxon>
        <taxon>eudicotyledons</taxon>
        <taxon>Gunneridae</taxon>
        <taxon>Pentapetalae</taxon>
        <taxon>rosids</taxon>
        <taxon>fabids</taxon>
        <taxon>Malpighiales</taxon>
        <taxon>Salicaceae</taxon>
        <taxon>Saliceae</taxon>
        <taxon>Salix</taxon>
    </lineage>
</organism>
<reference evidence="1" key="1">
    <citation type="submission" date="2022-11" db="EMBL/GenBank/DDBJ databases">
        <authorList>
            <person name="Hyden B.L."/>
            <person name="Feng K."/>
            <person name="Yates T."/>
            <person name="Jawdy S."/>
            <person name="Smart L.B."/>
            <person name="Muchero W."/>
        </authorList>
    </citation>
    <scope>NUCLEOTIDE SEQUENCE</scope>
    <source>
        <tissue evidence="1">Shoot tip</tissue>
    </source>
</reference>
<dbReference type="AlphaFoldDB" id="A0A9Q0U4F6"/>
<evidence type="ECO:0000313" key="2">
    <source>
        <dbReference type="Proteomes" id="UP001151752"/>
    </source>
</evidence>
<gene>
    <name evidence="1" type="ORF">OIU74_007742</name>
</gene>
<name>A0A9Q0U4F6_9ROSI</name>
<proteinExistence type="predicted"/>
<keyword evidence="2" id="KW-1185">Reference proteome</keyword>
<dbReference type="EMBL" id="JAPFFM010000013">
    <property type="protein sequence ID" value="KAJ6723226.1"/>
    <property type="molecule type" value="Genomic_DNA"/>
</dbReference>
<sequence length="43" mass="4949">MSGSYAMALEMTAKMTRYVTKAAISCNGEEWRSSYRSRRLKLL</sequence>